<dbReference type="Proteomes" id="UP000005309">
    <property type="component" value="Unassembled WGS sequence"/>
</dbReference>
<dbReference type="GO" id="GO:0006508">
    <property type="term" value="P:proteolysis"/>
    <property type="evidence" value="ECO:0007669"/>
    <property type="project" value="InterPro"/>
</dbReference>
<keyword evidence="3" id="KW-1185">Reference proteome</keyword>
<dbReference type="Pfam" id="PF01546">
    <property type="entry name" value="Peptidase_M20"/>
    <property type="match status" value="1"/>
</dbReference>
<dbReference type="InterPro" id="IPR002933">
    <property type="entry name" value="Peptidase_M20"/>
</dbReference>
<dbReference type="OrthoDB" id="9773892at2"/>
<evidence type="ECO:0000313" key="3">
    <source>
        <dbReference type="Proteomes" id="UP000005309"/>
    </source>
</evidence>
<dbReference type="Pfam" id="PF07687">
    <property type="entry name" value="M20_dimer"/>
    <property type="match status" value="1"/>
</dbReference>
<evidence type="ECO:0000313" key="2">
    <source>
        <dbReference type="EMBL" id="EEQ49606.1"/>
    </source>
</evidence>
<dbReference type="AlphaFoldDB" id="C4V0S7"/>
<organism evidence="2 3">
    <name type="scientific">Selenomonas flueggei ATCC 43531</name>
    <dbReference type="NCBI Taxonomy" id="638302"/>
    <lineage>
        <taxon>Bacteria</taxon>
        <taxon>Bacillati</taxon>
        <taxon>Bacillota</taxon>
        <taxon>Negativicutes</taxon>
        <taxon>Selenomonadales</taxon>
        <taxon>Selenomonadaceae</taxon>
        <taxon>Selenomonas</taxon>
    </lineage>
</organism>
<dbReference type="EMBL" id="ACLA01000002">
    <property type="protein sequence ID" value="EEQ49606.1"/>
    <property type="molecule type" value="Genomic_DNA"/>
</dbReference>
<dbReference type="GO" id="GO:0070573">
    <property type="term" value="F:metallodipeptidase activity"/>
    <property type="evidence" value="ECO:0007669"/>
    <property type="project" value="TreeGrafter"/>
</dbReference>
<dbReference type="InterPro" id="IPR001160">
    <property type="entry name" value="Peptidase_M20C"/>
</dbReference>
<dbReference type="Gene3D" id="3.40.630.10">
    <property type="entry name" value="Zn peptidases"/>
    <property type="match status" value="2"/>
</dbReference>
<dbReference type="GO" id="GO:0005829">
    <property type="term" value="C:cytosol"/>
    <property type="evidence" value="ECO:0007669"/>
    <property type="project" value="TreeGrafter"/>
</dbReference>
<comment type="caution">
    <text evidence="2">The sequence shown here is derived from an EMBL/GenBank/DDBJ whole genome shotgun (WGS) entry which is preliminary data.</text>
</comment>
<evidence type="ECO:0000259" key="1">
    <source>
        <dbReference type="Pfam" id="PF07687"/>
    </source>
</evidence>
<dbReference type="PIRSF" id="PIRSF016599">
    <property type="entry name" value="Xaa-His_dipept"/>
    <property type="match status" value="1"/>
</dbReference>
<dbReference type="PANTHER" id="PTHR43501:SF1">
    <property type="entry name" value="CYTOSOL NON-SPECIFIC DIPEPTIDASE"/>
    <property type="match status" value="1"/>
</dbReference>
<gene>
    <name evidence="2" type="primary">pepD</name>
    <name evidence="2" type="ORF">HMPREF0908_0188</name>
</gene>
<dbReference type="eggNOG" id="COG2195">
    <property type="taxonomic scope" value="Bacteria"/>
</dbReference>
<dbReference type="InterPro" id="IPR011650">
    <property type="entry name" value="Peptidase_M20_dimer"/>
</dbReference>
<dbReference type="PANTHER" id="PTHR43501">
    <property type="entry name" value="CYTOSOL NON-SPECIFIC DIPEPTIDASE"/>
    <property type="match status" value="1"/>
</dbReference>
<feature type="domain" description="Peptidase M20 dimerisation" evidence="1">
    <location>
        <begin position="206"/>
        <end position="262"/>
    </location>
</feature>
<dbReference type="PRINTS" id="PR00934">
    <property type="entry name" value="XHISDIPTASE"/>
</dbReference>
<protein>
    <submittedName>
        <fullName evidence="2">Xaa-His dipeptidase</fullName>
    </submittedName>
</protein>
<dbReference type="HOGENOM" id="CLU_028526_0_0_9"/>
<sequence length="480" mass="51998">MDDAKLLEKVISEFEALTHIPRPSGHEKAVSDYLKKHFEEIGCTVTQDEHFNIIAELPATKGKENAPRTILQGHMDMVCVAEPGVSYDPLTDPIKMQRTAEYLTADGTSLGGDDGIGVAEILTAMQCTEAHGPLRAIITVDEEQGMTGARHLSADHLKNAQYLINCDSEDYHIMTVGSAGSVNLDYTRALTRKESDLPAYRITAEGLRGGHSGERIGDGRGNAIRTLALALHALAQEGDVELVSLTGGTARNAIPPTAEAIVRTAMDERSIARLLAAEEKRFHAIYGEADPAMKFTLHPAHEAGRVIGEEEQRALIDLLVLLRTGVHVMTHTQTGGVETSANLGVVRMDENEVHVAFFPRSSVNERLDEIVCETETLAALTGFSLVVGTASPAWRENPKSKLRTIMAEVYAAQNGGTPMKIESIHAGLETSWHASKNPALDMVSVGVTAHGIHTPEERIEIATIVPEAKLLMETLRHIAE</sequence>
<dbReference type="STRING" id="638302.HMPREF0908_0188"/>
<dbReference type="RefSeq" id="WP_006691429.1">
    <property type="nucleotide sequence ID" value="NZ_GG694010.1"/>
</dbReference>
<dbReference type="SUPFAM" id="SSF53187">
    <property type="entry name" value="Zn-dependent exopeptidases"/>
    <property type="match status" value="1"/>
</dbReference>
<reference evidence="2 3" key="1">
    <citation type="submission" date="2009-04" db="EMBL/GenBank/DDBJ databases">
        <authorList>
            <person name="Qin X."/>
            <person name="Bachman B."/>
            <person name="Battles P."/>
            <person name="Bell A."/>
            <person name="Bess C."/>
            <person name="Bickham C."/>
            <person name="Chaboub L."/>
            <person name="Chen D."/>
            <person name="Coyle M."/>
            <person name="Deiros D.R."/>
            <person name="Dinh H."/>
            <person name="Forbes L."/>
            <person name="Fowler G."/>
            <person name="Francisco L."/>
            <person name="Fu Q."/>
            <person name="Gubbala S."/>
            <person name="Hale W."/>
            <person name="Han Y."/>
            <person name="Hemphill L."/>
            <person name="Highlander S.K."/>
            <person name="Hirani K."/>
            <person name="Hogues M."/>
            <person name="Jackson L."/>
            <person name="Jakkamsetti A."/>
            <person name="Javaid M."/>
            <person name="Jiang H."/>
            <person name="Korchina V."/>
            <person name="Kovar C."/>
            <person name="Lara F."/>
            <person name="Lee S."/>
            <person name="Mata R."/>
            <person name="Mathew T."/>
            <person name="Moen C."/>
            <person name="Morales K."/>
            <person name="Munidasa M."/>
            <person name="Nazareth L."/>
            <person name="Ngo R."/>
            <person name="Nguyen L."/>
            <person name="Okwuonu G."/>
            <person name="Ongeri F."/>
            <person name="Patil S."/>
            <person name="Petrosino J."/>
            <person name="Pham C."/>
            <person name="Pham P."/>
            <person name="Pu L.-L."/>
            <person name="Puazo M."/>
            <person name="Raj R."/>
            <person name="Reid J."/>
            <person name="Rouhana J."/>
            <person name="Saada N."/>
            <person name="Shang Y."/>
            <person name="Simmons D."/>
            <person name="Thornton R."/>
            <person name="Warren J."/>
            <person name="Weissenberger G."/>
            <person name="Zhang J."/>
            <person name="Zhang L."/>
            <person name="Zhou C."/>
            <person name="Zhu D."/>
            <person name="Muzny D."/>
            <person name="Worley K."/>
            <person name="Gibbs R."/>
        </authorList>
    </citation>
    <scope>NUCLEOTIDE SEQUENCE [LARGE SCALE GENOMIC DNA]</scope>
    <source>
        <strain evidence="2 3">ATCC 43531</strain>
    </source>
</reference>
<accession>C4V0S7</accession>
<proteinExistence type="predicted"/>
<dbReference type="NCBIfam" id="TIGR01893">
    <property type="entry name" value="aa-his-dipept"/>
    <property type="match status" value="1"/>
</dbReference>
<name>C4V0S7_9FIRM</name>